<dbReference type="AlphaFoldDB" id="A0A4C1VK40"/>
<organism evidence="2 3">
    <name type="scientific">Eumeta variegata</name>
    <name type="common">Bagworm moth</name>
    <name type="synonym">Eumeta japonica</name>
    <dbReference type="NCBI Taxonomy" id="151549"/>
    <lineage>
        <taxon>Eukaryota</taxon>
        <taxon>Metazoa</taxon>
        <taxon>Ecdysozoa</taxon>
        <taxon>Arthropoda</taxon>
        <taxon>Hexapoda</taxon>
        <taxon>Insecta</taxon>
        <taxon>Pterygota</taxon>
        <taxon>Neoptera</taxon>
        <taxon>Endopterygota</taxon>
        <taxon>Lepidoptera</taxon>
        <taxon>Glossata</taxon>
        <taxon>Ditrysia</taxon>
        <taxon>Tineoidea</taxon>
        <taxon>Psychidae</taxon>
        <taxon>Oiketicinae</taxon>
        <taxon>Eumeta</taxon>
    </lineage>
</organism>
<evidence type="ECO:0000313" key="2">
    <source>
        <dbReference type="EMBL" id="GBP38901.1"/>
    </source>
</evidence>
<protein>
    <submittedName>
        <fullName evidence="2">Uncharacterized protein</fullName>
    </submittedName>
</protein>
<gene>
    <name evidence="2" type="ORF">EVAR_95649_1</name>
</gene>
<accession>A0A4C1VK40</accession>
<feature type="region of interest" description="Disordered" evidence="1">
    <location>
        <begin position="75"/>
        <end position="107"/>
    </location>
</feature>
<proteinExistence type="predicted"/>
<keyword evidence="3" id="KW-1185">Reference proteome</keyword>
<dbReference type="Proteomes" id="UP000299102">
    <property type="component" value="Unassembled WGS sequence"/>
</dbReference>
<dbReference type="EMBL" id="BGZK01000356">
    <property type="protein sequence ID" value="GBP38901.1"/>
    <property type="molecule type" value="Genomic_DNA"/>
</dbReference>
<comment type="caution">
    <text evidence="2">The sequence shown here is derived from an EMBL/GenBank/DDBJ whole genome shotgun (WGS) entry which is preliminary data.</text>
</comment>
<reference evidence="2 3" key="1">
    <citation type="journal article" date="2019" name="Commun. Biol.">
        <title>The bagworm genome reveals a unique fibroin gene that provides high tensile strength.</title>
        <authorList>
            <person name="Kono N."/>
            <person name="Nakamura H."/>
            <person name="Ohtoshi R."/>
            <person name="Tomita M."/>
            <person name="Numata K."/>
            <person name="Arakawa K."/>
        </authorList>
    </citation>
    <scope>NUCLEOTIDE SEQUENCE [LARGE SCALE GENOMIC DNA]</scope>
</reference>
<evidence type="ECO:0000256" key="1">
    <source>
        <dbReference type="SAM" id="MobiDB-lite"/>
    </source>
</evidence>
<sequence>MDTRDPKVTSAWPNSWALIFLSEVLISETNHPTIYFLTKIEELEVSAFHAGPAQFPKSMPSKKYPLGRSAGTRRKLKLIRLGHNTPQARERRGSGPASSKHANYAAL</sequence>
<evidence type="ECO:0000313" key="3">
    <source>
        <dbReference type="Proteomes" id="UP000299102"/>
    </source>
</evidence>
<name>A0A4C1VK40_EUMVA</name>